<dbReference type="STRING" id="310780.SAMN05216267_1006242"/>
<evidence type="ECO:0000313" key="4">
    <source>
        <dbReference type="Proteomes" id="UP000181951"/>
    </source>
</evidence>
<accession>A0A1H8HHU4</accession>
<keyword evidence="4" id="KW-1185">Reference proteome</keyword>
<dbReference type="AlphaFoldDB" id="A0A1H8HHU4"/>
<name>A0A1H8HHU4_9ACTN</name>
<evidence type="ECO:0000256" key="1">
    <source>
        <dbReference type="SAM" id="MobiDB-lite"/>
    </source>
</evidence>
<feature type="signal peptide" evidence="2">
    <location>
        <begin position="1"/>
        <end position="20"/>
    </location>
</feature>
<dbReference type="EMBL" id="FODD01000006">
    <property type="protein sequence ID" value="SEN55624.1"/>
    <property type="molecule type" value="Genomic_DNA"/>
</dbReference>
<gene>
    <name evidence="3" type="ORF">SAMN05216267_1006242</name>
</gene>
<protein>
    <recommendedName>
        <fullName evidence="5">Lipoprotein</fullName>
    </recommendedName>
</protein>
<dbReference type="Proteomes" id="UP000181951">
    <property type="component" value="Unassembled WGS sequence"/>
</dbReference>
<proteinExistence type="predicted"/>
<evidence type="ECO:0008006" key="5">
    <source>
        <dbReference type="Google" id="ProtNLM"/>
    </source>
</evidence>
<sequence length="196" mass="19737">MGRTRRAAAGLAFTAGVALAVAGCGGGGGGGAKDDAKPSASATGQRTQSAGSGTPSPSDTPTQVLAQLKGAGDVMVTISSAERDQGGFVTVQGSITNNGSSSFDAVAWRGQETALVRSGPSVAGAVLVDEAGKKRYYVLRDTDGRCLCTMGLIGIQPKETRPFFAQFPSPPAATTEVEFDLPTMPPAKITISDGKG</sequence>
<feature type="compositionally biased region" description="Polar residues" evidence="1">
    <location>
        <begin position="40"/>
        <end position="62"/>
    </location>
</feature>
<evidence type="ECO:0000313" key="3">
    <source>
        <dbReference type="EMBL" id="SEN55624.1"/>
    </source>
</evidence>
<dbReference type="PROSITE" id="PS51257">
    <property type="entry name" value="PROKAR_LIPOPROTEIN"/>
    <property type="match status" value="1"/>
</dbReference>
<dbReference type="RefSeq" id="WP_322899694.1">
    <property type="nucleotide sequence ID" value="NZ_FODD01000006.1"/>
</dbReference>
<keyword evidence="2" id="KW-0732">Signal</keyword>
<feature type="chain" id="PRO_5010198362" description="Lipoprotein" evidence="2">
    <location>
        <begin position="21"/>
        <end position="196"/>
    </location>
</feature>
<feature type="region of interest" description="Disordered" evidence="1">
    <location>
        <begin position="27"/>
        <end position="62"/>
    </location>
</feature>
<evidence type="ECO:0000256" key="2">
    <source>
        <dbReference type="SAM" id="SignalP"/>
    </source>
</evidence>
<organism evidence="3 4">
    <name type="scientific">Actinacidiphila rubida</name>
    <dbReference type="NCBI Taxonomy" id="310780"/>
    <lineage>
        <taxon>Bacteria</taxon>
        <taxon>Bacillati</taxon>
        <taxon>Actinomycetota</taxon>
        <taxon>Actinomycetes</taxon>
        <taxon>Kitasatosporales</taxon>
        <taxon>Streptomycetaceae</taxon>
        <taxon>Actinacidiphila</taxon>
    </lineage>
</organism>
<reference evidence="3 4" key="1">
    <citation type="submission" date="2016-10" db="EMBL/GenBank/DDBJ databases">
        <authorList>
            <person name="de Groot N.N."/>
        </authorList>
    </citation>
    <scope>NUCLEOTIDE SEQUENCE [LARGE SCALE GENOMIC DNA]</scope>
    <source>
        <strain evidence="3 4">CGMCC 4.2026</strain>
    </source>
</reference>